<name>A0A926DKG7_9FIRM</name>
<keyword evidence="3" id="KW-0597">Phosphoprotein</keyword>
<comment type="catalytic activity">
    <reaction evidence="1">
        <text>ATP + protein L-histidine = ADP + protein N-phospho-L-histidine.</text>
        <dbReference type="EC" id="2.7.13.3"/>
    </reaction>
</comment>
<dbReference type="InterPro" id="IPR005467">
    <property type="entry name" value="His_kinase_dom"/>
</dbReference>
<keyword evidence="7" id="KW-0812">Transmembrane</keyword>
<dbReference type="PRINTS" id="PR00344">
    <property type="entry name" value="BCTRLSENSOR"/>
</dbReference>
<dbReference type="SMART" id="SM00388">
    <property type="entry name" value="HisKA"/>
    <property type="match status" value="1"/>
</dbReference>
<dbReference type="EMBL" id="JACRSU010000002">
    <property type="protein sequence ID" value="MBC8540595.1"/>
    <property type="molecule type" value="Genomic_DNA"/>
</dbReference>
<evidence type="ECO:0000313" key="9">
    <source>
        <dbReference type="EMBL" id="MBC8540595.1"/>
    </source>
</evidence>
<dbReference type="SUPFAM" id="SSF55874">
    <property type="entry name" value="ATPase domain of HSP90 chaperone/DNA topoisomerase II/histidine kinase"/>
    <property type="match status" value="1"/>
</dbReference>
<accession>A0A926DKG7</accession>
<dbReference type="InterPro" id="IPR003661">
    <property type="entry name" value="HisK_dim/P_dom"/>
</dbReference>
<gene>
    <name evidence="9" type="ORF">H8698_06360</name>
</gene>
<dbReference type="CDD" id="cd00082">
    <property type="entry name" value="HisKA"/>
    <property type="match status" value="1"/>
</dbReference>
<evidence type="ECO:0000256" key="5">
    <source>
        <dbReference type="ARBA" id="ARBA00022777"/>
    </source>
</evidence>
<dbReference type="Proteomes" id="UP000611762">
    <property type="component" value="Unassembled WGS sequence"/>
</dbReference>
<dbReference type="GO" id="GO:0000155">
    <property type="term" value="F:phosphorelay sensor kinase activity"/>
    <property type="evidence" value="ECO:0007669"/>
    <property type="project" value="InterPro"/>
</dbReference>
<dbReference type="PROSITE" id="PS51257">
    <property type="entry name" value="PROKAR_LIPOPROTEIN"/>
    <property type="match status" value="1"/>
</dbReference>
<dbReference type="InterPro" id="IPR036890">
    <property type="entry name" value="HATPase_C_sf"/>
</dbReference>
<evidence type="ECO:0000313" key="10">
    <source>
        <dbReference type="Proteomes" id="UP000611762"/>
    </source>
</evidence>
<sequence>MGKLGGAAVIVSVILSMAALGCLLYAVVVQIKSVQLAQRLEIMLQTAIAGNFVKQHFDESRLSKLETMLYHLLSAGNEQRQAIDKERSQIKVLISDISHQTKTPVANMKLYSELLCEQETLDEPAKDLARQVRFQADKLNFLISSLIKTSRLEAGIIAVAPKIQEISPLLKDLFMAYRPLAEEKNLRFTVTPAAFSAAYDPKWTFEAVSNVVDNAIKYTHAGGSVSVYAKEFESFVCITVSDTGIGIHESEYPKIFQRFYRSPDVAAEKGVGIGLYLTREIISKQGGYVTVKSAKGHGTEFNLFLAK</sequence>
<evidence type="ECO:0000256" key="7">
    <source>
        <dbReference type="SAM" id="Phobius"/>
    </source>
</evidence>
<reference evidence="9" key="1">
    <citation type="submission" date="2020-08" db="EMBL/GenBank/DDBJ databases">
        <title>Genome public.</title>
        <authorList>
            <person name="Liu C."/>
            <person name="Sun Q."/>
        </authorList>
    </citation>
    <scope>NUCLEOTIDE SEQUENCE</scope>
    <source>
        <strain evidence="9">H8</strain>
    </source>
</reference>
<dbReference type="PANTHER" id="PTHR43711">
    <property type="entry name" value="TWO-COMPONENT HISTIDINE KINASE"/>
    <property type="match status" value="1"/>
</dbReference>
<comment type="caution">
    <text evidence="9">The sequence shown here is derived from an EMBL/GenBank/DDBJ whole genome shotgun (WGS) entry which is preliminary data.</text>
</comment>
<dbReference type="RefSeq" id="WP_249311764.1">
    <property type="nucleotide sequence ID" value="NZ_JACRSU010000002.1"/>
</dbReference>
<keyword evidence="5 9" id="KW-0418">Kinase</keyword>
<dbReference type="Gene3D" id="1.10.287.130">
    <property type="match status" value="1"/>
</dbReference>
<dbReference type="Pfam" id="PF00512">
    <property type="entry name" value="HisKA"/>
    <property type="match status" value="1"/>
</dbReference>
<dbReference type="InterPro" id="IPR050736">
    <property type="entry name" value="Sensor_HK_Regulatory"/>
</dbReference>
<keyword evidence="7" id="KW-0472">Membrane</keyword>
<keyword evidence="6" id="KW-0902">Two-component regulatory system</keyword>
<dbReference type="InterPro" id="IPR036097">
    <property type="entry name" value="HisK_dim/P_sf"/>
</dbReference>
<protein>
    <recommendedName>
        <fullName evidence="2">histidine kinase</fullName>
        <ecNumber evidence="2">2.7.13.3</ecNumber>
    </recommendedName>
</protein>
<dbReference type="InterPro" id="IPR004358">
    <property type="entry name" value="Sig_transdc_His_kin-like_C"/>
</dbReference>
<dbReference type="AlphaFoldDB" id="A0A926DKG7"/>
<keyword evidence="10" id="KW-1185">Reference proteome</keyword>
<evidence type="ECO:0000256" key="3">
    <source>
        <dbReference type="ARBA" id="ARBA00022553"/>
    </source>
</evidence>
<dbReference type="PANTHER" id="PTHR43711:SF1">
    <property type="entry name" value="HISTIDINE KINASE 1"/>
    <property type="match status" value="1"/>
</dbReference>
<dbReference type="SUPFAM" id="SSF47384">
    <property type="entry name" value="Homodimeric domain of signal transducing histidine kinase"/>
    <property type="match status" value="1"/>
</dbReference>
<dbReference type="EC" id="2.7.13.3" evidence="2"/>
<evidence type="ECO:0000256" key="6">
    <source>
        <dbReference type="ARBA" id="ARBA00023012"/>
    </source>
</evidence>
<evidence type="ECO:0000256" key="4">
    <source>
        <dbReference type="ARBA" id="ARBA00022679"/>
    </source>
</evidence>
<dbReference type="PROSITE" id="PS50109">
    <property type="entry name" value="HIS_KIN"/>
    <property type="match status" value="1"/>
</dbReference>
<keyword evidence="7" id="KW-1133">Transmembrane helix</keyword>
<evidence type="ECO:0000256" key="2">
    <source>
        <dbReference type="ARBA" id="ARBA00012438"/>
    </source>
</evidence>
<dbReference type="Pfam" id="PF02518">
    <property type="entry name" value="HATPase_c"/>
    <property type="match status" value="1"/>
</dbReference>
<dbReference type="InterPro" id="IPR003594">
    <property type="entry name" value="HATPase_dom"/>
</dbReference>
<dbReference type="Gene3D" id="3.30.565.10">
    <property type="entry name" value="Histidine kinase-like ATPase, C-terminal domain"/>
    <property type="match status" value="1"/>
</dbReference>
<evidence type="ECO:0000259" key="8">
    <source>
        <dbReference type="PROSITE" id="PS50109"/>
    </source>
</evidence>
<keyword evidence="4" id="KW-0808">Transferase</keyword>
<proteinExistence type="predicted"/>
<dbReference type="SMART" id="SM00387">
    <property type="entry name" value="HATPase_c"/>
    <property type="match status" value="1"/>
</dbReference>
<feature type="domain" description="Histidine kinase" evidence="8">
    <location>
        <begin position="96"/>
        <end position="307"/>
    </location>
</feature>
<evidence type="ECO:0000256" key="1">
    <source>
        <dbReference type="ARBA" id="ARBA00000085"/>
    </source>
</evidence>
<organism evidence="9 10">
    <name type="scientific">Congzhengia minquanensis</name>
    <dbReference type="NCBI Taxonomy" id="2763657"/>
    <lineage>
        <taxon>Bacteria</taxon>
        <taxon>Bacillati</taxon>
        <taxon>Bacillota</taxon>
        <taxon>Clostridia</taxon>
        <taxon>Eubacteriales</taxon>
        <taxon>Oscillospiraceae</taxon>
        <taxon>Congzhengia</taxon>
    </lineage>
</organism>
<feature type="transmembrane region" description="Helical" evidence="7">
    <location>
        <begin position="6"/>
        <end position="29"/>
    </location>
</feature>